<name>A0ACC5PXY3_ENTAG</name>
<gene>
    <name evidence="1" type="ORF">IFT41_23750</name>
</gene>
<sequence>MSALSKTSQFIFLSFALLSANCWASCSDCVSVNGNVVMVTEVGVVDGDYFYAMTNRGKIQLPANGYDLAKLAFIYSKEMWINTSTKNYTIVSR</sequence>
<evidence type="ECO:0000313" key="1">
    <source>
        <dbReference type="EMBL" id="MBD8129115.1"/>
    </source>
</evidence>
<organism evidence="1 2">
    <name type="scientific">Enterobacter agglomerans</name>
    <name type="common">Erwinia herbicola</name>
    <name type="synonym">Pantoea agglomerans</name>
    <dbReference type="NCBI Taxonomy" id="549"/>
    <lineage>
        <taxon>Bacteria</taxon>
        <taxon>Pseudomonadati</taxon>
        <taxon>Pseudomonadota</taxon>
        <taxon>Gammaproteobacteria</taxon>
        <taxon>Enterobacterales</taxon>
        <taxon>Erwiniaceae</taxon>
        <taxon>Pantoea</taxon>
        <taxon>Pantoea agglomerans group</taxon>
    </lineage>
</organism>
<dbReference type="Proteomes" id="UP000610459">
    <property type="component" value="Unassembled WGS sequence"/>
</dbReference>
<comment type="caution">
    <text evidence="1">The sequence shown here is derived from an EMBL/GenBank/DDBJ whole genome shotgun (WGS) entry which is preliminary data.</text>
</comment>
<reference evidence="1 2" key="1">
    <citation type="journal article" date="2020" name="FEMS Microbiol. Ecol.">
        <title>Temporal dynamics of bacterial communities during seed development and maturation.</title>
        <authorList>
            <person name="Chesneau G."/>
            <person name="Torres-Cortes G."/>
            <person name="Briand M."/>
            <person name="Darrasse A."/>
            <person name="Preveaux A."/>
            <person name="Marais C."/>
            <person name="Jacques M.A."/>
            <person name="Shade A."/>
            <person name="Barret M."/>
        </authorList>
    </citation>
    <scope>NUCLEOTIDE SEQUENCE [LARGE SCALE GENOMIC DNA]</scope>
    <source>
        <strain evidence="1 2">CFBP13709</strain>
    </source>
</reference>
<dbReference type="EMBL" id="JACYNR010000035">
    <property type="protein sequence ID" value="MBD8129115.1"/>
    <property type="molecule type" value="Genomic_DNA"/>
</dbReference>
<keyword evidence="2" id="KW-1185">Reference proteome</keyword>
<evidence type="ECO:0000313" key="2">
    <source>
        <dbReference type="Proteomes" id="UP000610459"/>
    </source>
</evidence>
<proteinExistence type="predicted"/>
<protein>
    <submittedName>
        <fullName evidence="1">Uncharacterized protein</fullName>
    </submittedName>
</protein>
<accession>A0ACC5PXY3</accession>